<feature type="domain" description="LUD" evidence="1">
    <location>
        <begin position="73"/>
        <end position="216"/>
    </location>
</feature>
<dbReference type="PANTHER" id="PTHR43682">
    <property type="entry name" value="LACTATE UTILIZATION PROTEIN C"/>
    <property type="match status" value="1"/>
</dbReference>
<dbReference type="PANTHER" id="PTHR43682:SF1">
    <property type="entry name" value="LACTATE UTILIZATION PROTEIN C"/>
    <property type="match status" value="1"/>
</dbReference>
<evidence type="ECO:0000259" key="1">
    <source>
        <dbReference type="Pfam" id="PF02589"/>
    </source>
</evidence>
<reference evidence="2" key="1">
    <citation type="submission" date="2022-03" db="EMBL/GenBank/DDBJ databases">
        <title>Genomic Encyclopedia of Type Strains, Phase III (KMG-III): the genomes of soil and plant-associated and newly described type strains.</title>
        <authorList>
            <person name="Whitman W."/>
        </authorList>
    </citation>
    <scope>NUCLEOTIDE SEQUENCE</scope>
    <source>
        <strain evidence="2">ANL 6-2</strain>
    </source>
</reference>
<dbReference type="Gene3D" id="3.40.50.10420">
    <property type="entry name" value="NagB/RpiA/CoA transferase-like"/>
    <property type="match status" value="1"/>
</dbReference>
<keyword evidence="3" id="KW-1185">Reference proteome</keyword>
<dbReference type="AlphaFoldDB" id="A0AAE3G6J9"/>
<dbReference type="InterPro" id="IPR024185">
    <property type="entry name" value="FTHF_cligase-like_sf"/>
</dbReference>
<dbReference type="InterPro" id="IPR037171">
    <property type="entry name" value="NagB/RpiA_transferase-like"/>
</dbReference>
<comment type="caution">
    <text evidence="2">The sequence shown here is derived from an EMBL/GenBank/DDBJ whole genome shotgun (WGS) entry which is preliminary data.</text>
</comment>
<dbReference type="Proteomes" id="UP001205843">
    <property type="component" value="Unassembled WGS sequence"/>
</dbReference>
<dbReference type="EMBL" id="JALJXV010000008">
    <property type="protein sequence ID" value="MCP1676058.1"/>
    <property type="molecule type" value="Genomic_DNA"/>
</dbReference>
<organism evidence="2 3">
    <name type="scientific">Natronocella acetinitrilica</name>
    <dbReference type="NCBI Taxonomy" id="414046"/>
    <lineage>
        <taxon>Bacteria</taxon>
        <taxon>Pseudomonadati</taxon>
        <taxon>Pseudomonadota</taxon>
        <taxon>Gammaproteobacteria</taxon>
        <taxon>Chromatiales</taxon>
        <taxon>Ectothiorhodospiraceae</taxon>
        <taxon>Natronocella</taxon>
    </lineage>
</organism>
<accession>A0AAE3G6J9</accession>
<evidence type="ECO:0000313" key="3">
    <source>
        <dbReference type="Proteomes" id="UP001205843"/>
    </source>
</evidence>
<dbReference type="InterPro" id="IPR003741">
    <property type="entry name" value="LUD_dom"/>
</dbReference>
<gene>
    <name evidence="2" type="ORF">J2T57_003217</name>
</gene>
<dbReference type="Pfam" id="PF02589">
    <property type="entry name" value="LUD_dom"/>
    <property type="match status" value="1"/>
</dbReference>
<dbReference type="RefSeq" id="WP_253480686.1">
    <property type="nucleotide sequence ID" value="NZ_JALJXV010000008.1"/>
</dbReference>
<proteinExistence type="predicted"/>
<sequence>MSDARERILAKVRKGIGRDMPIMASEARKALDGGVGSELPPRPLWTEDPVDRFLDRFAAAAGTFSRVSSTSGAAEAISAYLRERKLEPVLRVAGHPLLEKIDWPGDLRIELDSPVADAVVSVSVAEAGLAETGTLVMYSGPQSPTEMNFLPEYHIVLLKRQDIVGYMEDVWNRMRPWEGFPPRVLNFITGPSRTADVEQTLQLGAHGPRSLHLVLLEG</sequence>
<evidence type="ECO:0000313" key="2">
    <source>
        <dbReference type="EMBL" id="MCP1676058.1"/>
    </source>
</evidence>
<dbReference type="SUPFAM" id="SSF100950">
    <property type="entry name" value="NagB/RpiA/CoA transferase-like"/>
    <property type="match status" value="1"/>
</dbReference>
<protein>
    <submittedName>
        <fullName evidence="2">L-lactate utilization protein LutC</fullName>
    </submittedName>
</protein>
<name>A0AAE3G6J9_9GAMM</name>